<comment type="caution">
    <text evidence="2">The sequence shown here is derived from an EMBL/GenBank/DDBJ whole genome shotgun (WGS) entry which is preliminary data.</text>
</comment>
<organism evidence="2 3">
    <name type="scientific">Caerostris darwini</name>
    <dbReference type="NCBI Taxonomy" id="1538125"/>
    <lineage>
        <taxon>Eukaryota</taxon>
        <taxon>Metazoa</taxon>
        <taxon>Ecdysozoa</taxon>
        <taxon>Arthropoda</taxon>
        <taxon>Chelicerata</taxon>
        <taxon>Arachnida</taxon>
        <taxon>Araneae</taxon>
        <taxon>Araneomorphae</taxon>
        <taxon>Entelegynae</taxon>
        <taxon>Araneoidea</taxon>
        <taxon>Araneidae</taxon>
        <taxon>Caerostris</taxon>
    </lineage>
</organism>
<keyword evidence="3" id="KW-1185">Reference proteome</keyword>
<gene>
    <name evidence="2" type="ORF">CDAR_471881</name>
</gene>
<reference evidence="2 3" key="1">
    <citation type="submission" date="2021-06" db="EMBL/GenBank/DDBJ databases">
        <title>Caerostris darwini draft genome.</title>
        <authorList>
            <person name="Kono N."/>
            <person name="Arakawa K."/>
        </authorList>
    </citation>
    <scope>NUCLEOTIDE SEQUENCE [LARGE SCALE GENOMIC DNA]</scope>
</reference>
<dbReference type="Proteomes" id="UP001054837">
    <property type="component" value="Unassembled WGS sequence"/>
</dbReference>
<sequence>MICQPCVRNQIGYPLLILVVTVTGATSNNIDAITHQCIEGRLFSLCLRPLRPQGHPTLVKAARIKRKGFLCALSRKQARAIPMV</sequence>
<accession>A0AAV4VNN3</accession>
<evidence type="ECO:0000313" key="3">
    <source>
        <dbReference type="Proteomes" id="UP001054837"/>
    </source>
</evidence>
<keyword evidence="1" id="KW-0732">Signal</keyword>
<evidence type="ECO:0008006" key="4">
    <source>
        <dbReference type="Google" id="ProtNLM"/>
    </source>
</evidence>
<name>A0AAV4VNN3_9ARAC</name>
<feature type="chain" id="PRO_5043977528" description="Secreted protein" evidence="1">
    <location>
        <begin position="28"/>
        <end position="84"/>
    </location>
</feature>
<feature type="signal peptide" evidence="1">
    <location>
        <begin position="1"/>
        <end position="27"/>
    </location>
</feature>
<evidence type="ECO:0000313" key="2">
    <source>
        <dbReference type="EMBL" id="GIY71103.1"/>
    </source>
</evidence>
<protein>
    <recommendedName>
        <fullName evidence="4">Secreted protein</fullName>
    </recommendedName>
</protein>
<dbReference type="EMBL" id="BPLQ01013294">
    <property type="protein sequence ID" value="GIY71103.1"/>
    <property type="molecule type" value="Genomic_DNA"/>
</dbReference>
<proteinExistence type="predicted"/>
<dbReference type="AlphaFoldDB" id="A0AAV4VNN3"/>
<evidence type="ECO:0000256" key="1">
    <source>
        <dbReference type="SAM" id="SignalP"/>
    </source>
</evidence>